<evidence type="ECO:0000313" key="3">
    <source>
        <dbReference type="Proteomes" id="UP001519460"/>
    </source>
</evidence>
<keyword evidence="1" id="KW-0472">Membrane</keyword>
<name>A0ABD0JSN6_9CAEN</name>
<sequence length="102" mass="11053">MHVKHVAAVWARPRHRQTQPALLLLLLCHCPCTGHLGLLPLVHSCGSLPWFKVVQVDLSATQPTGVTSPSVSLTSCIYLMDLDPFPRPAQKVEGAGCGVMLF</sequence>
<feature type="transmembrane region" description="Helical" evidence="1">
    <location>
        <begin position="21"/>
        <end position="42"/>
    </location>
</feature>
<evidence type="ECO:0000313" key="2">
    <source>
        <dbReference type="EMBL" id="KAK7477781.1"/>
    </source>
</evidence>
<keyword evidence="1" id="KW-0812">Transmembrane</keyword>
<evidence type="ECO:0000256" key="1">
    <source>
        <dbReference type="SAM" id="Phobius"/>
    </source>
</evidence>
<reference evidence="2 3" key="1">
    <citation type="journal article" date="2023" name="Sci. Data">
        <title>Genome assembly of the Korean intertidal mud-creeper Batillaria attramentaria.</title>
        <authorList>
            <person name="Patra A.K."/>
            <person name="Ho P.T."/>
            <person name="Jun S."/>
            <person name="Lee S.J."/>
            <person name="Kim Y."/>
            <person name="Won Y.J."/>
        </authorList>
    </citation>
    <scope>NUCLEOTIDE SEQUENCE [LARGE SCALE GENOMIC DNA]</scope>
    <source>
        <strain evidence="2">Wonlab-2016</strain>
    </source>
</reference>
<proteinExistence type="predicted"/>
<gene>
    <name evidence="2" type="ORF">BaRGS_00030964</name>
</gene>
<protein>
    <recommendedName>
        <fullName evidence="4">Secreted protein</fullName>
    </recommendedName>
</protein>
<keyword evidence="1" id="KW-1133">Transmembrane helix</keyword>
<accession>A0ABD0JSN6</accession>
<evidence type="ECO:0008006" key="4">
    <source>
        <dbReference type="Google" id="ProtNLM"/>
    </source>
</evidence>
<dbReference type="Proteomes" id="UP001519460">
    <property type="component" value="Unassembled WGS sequence"/>
</dbReference>
<keyword evidence="3" id="KW-1185">Reference proteome</keyword>
<dbReference type="AlphaFoldDB" id="A0ABD0JSN6"/>
<comment type="caution">
    <text evidence="2">The sequence shown here is derived from an EMBL/GenBank/DDBJ whole genome shotgun (WGS) entry which is preliminary data.</text>
</comment>
<organism evidence="2 3">
    <name type="scientific">Batillaria attramentaria</name>
    <dbReference type="NCBI Taxonomy" id="370345"/>
    <lineage>
        <taxon>Eukaryota</taxon>
        <taxon>Metazoa</taxon>
        <taxon>Spiralia</taxon>
        <taxon>Lophotrochozoa</taxon>
        <taxon>Mollusca</taxon>
        <taxon>Gastropoda</taxon>
        <taxon>Caenogastropoda</taxon>
        <taxon>Sorbeoconcha</taxon>
        <taxon>Cerithioidea</taxon>
        <taxon>Batillariidae</taxon>
        <taxon>Batillaria</taxon>
    </lineage>
</organism>
<dbReference type="EMBL" id="JACVVK020000341">
    <property type="protein sequence ID" value="KAK7477781.1"/>
    <property type="molecule type" value="Genomic_DNA"/>
</dbReference>